<accession>A0AA36MDG2</accession>
<dbReference type="GO" id="GO:0016491">
    <property type="term" value="F:oxidoreductase activity"/>
    <property type="evidence" value="ECO:0007669"/>
    <property type="project" value="UniProtKB-KW"/>
</dbReference>
<keyword evidence="4" id="KW-1185">Reference proteome</keyword>
<name>A0AA36MDG2_CYLNA</name>
<protein>
    <recommendedName>
        <fullName evidence="5">Malate dehydrogenase</fullName>
    </recommendedName>
</protein>
<dbReference type="InterPro" id="IPR003767">
    <property type="entry name" value="Malate/L-lactate_DH-like"/>
</dbReference>
<dbReference type="PANTHER" id="PTHR11091">
    <property type="entry name" value="OXIDOREDUCTASE-RELATED"/>
    <property type="match status" value="1"/>
</dbReference>
<dbReference type="Gene3D" id="3.30.1370.60">
    <property type="entry name" value="Hypothetical oxidoreductase yiak, domain 2"/>
    <property type="match status" value="1"/>
</dbReference>
<comment type="similarity">
    <text evidence="1">Belongs to the LDH2/MDH2 oxidoreductase family.</text>
</comment>
<dbReference type="AlphaFoldDB" id="A0AA36MDG2"/>
<evidence type="ECO:0000256" key="2">
    <source>
        <dbReference type="ARBA" id="ARBA00023002"/>
    </source>
</evidence>
<evidence type="ECO:0000256" key="1">
    <source>
        <dbReference type="ARBA" id="ARBA00006056"/>
    </source>
</evidence>
<dbReference type="Proteomes" id="UP001176961">
    <property type="component" value="Unassembled WGS sequence"/>
</dbReference>
<dbReference type="PANTHER" id="PTHR11091:SF0">
    <property type="entry name" value="MALATE DEHYDROGENASE"/>
    <property type="match status" value="1"/>
</dbReference>
<reference evidence="3" key="1">
    <citation type="submission" date="2023-07" db="EMBL/GenBank/DDBJ databases">
        <authorList>
            <consortium name="CYATHOMIX"/>
        </authorList>
    </citation>
    <scope>NUCLEOTIDE SEQUENCE</scope>
    <source>
        <strain evidence="3">N/A</strain>
    </source>
</reference>
<proteinExistence type="inferred from homology"/>
<keyword evidence="2" id="KW-0560">Oxidoreductase</keyword>
<evidence type="ECO:0008006" key="5">
    <source>
        <dbReference type="Google" id="ProtNLM"/>
    </source>
</evidence>
<dbReference type="InterPro" id="IPR043143">
    <property type="entry name" value="Mal/L-sulf/L-lact_DH-like_NADP"/>
</dbReference>
<dbReference type="SUPFAM" id="SSF89733">
    <property type="entry name" value="L-sulfolactate dehydrogenase-like"/>
    <property type="match status" value="1"/>
</dbReference>
<dbReference type="InterPro" id="IPR043144">
    <property type="entry name" value="Mal/L-sulf/L-lact_DH-like_ah"/>
</dbReference>
<dbReference type="Gene3D" id="1.10.1530.10">
    <property type="match status" value="1"/>
</dbReference>
<evidence type="ECO:0000313" key="3">
    <source>
        <dbReference type="EMBL" id="CAJ0606440.1"/>
    </source>
</evidence>
<sequence length="405" mass="43651">MKPLYAAFRTATFVRGPMYRHALNLLLCSCARHKCPVRNLMVAAPQKGEKVVPKDDMLRFMTECMTSVGVSQSHARQLAEVAVEADVRGHYSHGLNRLEMYVKDVEKKVCKAEGEPKILKERAASAWVDGDNLLGPVVGNFCMDLAIKKAKDAGVGWVVAKGSNHYGIAGWYVMRAMQEGVIGITMTNTSPLTYPTRAAEPAIGTNPIAIGANGTSGDSYLLDMATTTVAVGKIEIAKRRGDNVPETWGVAKGGKPSTNPSEILSGGGLLPLGGSEITGGYKGYGLGAIVELFCGILGGAHWGPNIRRWMDATRDADLGQCFVAIDPEGFAPGFHERLQEFINALRGLPPADEDLKVLVAGDPEKEHEKMVKDVGGIPYHPNQIKNADELAARLNVKKVNVIKEF</sequence>
<dbReference type="Pfam" id="PF02615">
    <property type="entry name" value="Ldh_2"/>
    <property type="match status" value="1"/>
</dbReference>
<gene>
    <name evidence="3" type="ORF">CYNAS_LOCUS18423</name>
</gene>
<organism evidence="3 4">
    <name type="scientific">Cylicocyclus nassatus</name>
    <name type="common">Nematode worm</name>
    <dbReference type="NCBI Taxonomy" id="53992"/>
    <lineage>
        <taxon>Eukaryota</taxon>
        <taxon>Metazoa</taxon>
        <taxon>Ecdysozoa</taxon>
        <taxon>Nematoda</taxon>
        <taxon>Chromadorea</taxon>
        <taxon>Rhabditida</taxon>
        <taxon>Rhabditina</taxon>
        <taxon>Rhabditomorpha</taxon>
        <taxon>Strongyloidea</taxon>
        <taxon>Strongylidae</taxon>
        <taxon>Cylicocyclus</taxon>
    </lineage>
</organism>
<dbReference type="EMBL" id="CATQJL010000316">
    <property type="protein sequence ID" value="CAJ0606440.1"/>
    <property type="molecule type" value="Genomic_DNA"/>
</dbReference>
<comment type="caution">
    <text evidence="3">The sequence shown here is derived from an EMBL/GenBank/DDBJ whole genome shotgun (WGS) entry which is preliminary data.</text>
</comment>
<evidence type="ECO:0000313" key="4">
    <source>
        <dbReference type="Proteomes" id="UP001176961"/>
    </source>
</evidence>
<dbReference type="InterPro" id="IPR036111">
    <property type="entry name" value="Mal/L-sulfo/L-lacto_DH-like_sf"/>
</dbReference>